<feature type="transmembrane region" description="Helical" evidence="1">
    <location>
        <begin position="508"/>
        <end position="527"/>
    </location>
</feature>
<evidence type="ECO:0000256" key="1">
    <source>
        <dbReference type="SAM" id="Phobius"/>
    </source>
</evidence>
<comment type="caution">
    <text evidence="3">The sequence shown here is derived from an EMBL/GenBank/DDBJ whole genome shotgun (WGS) entry which is preliminary data.</text>
</comment>
<organism evidence="3 4">
    <name type="scientific">Kitasatospora aburaviensis</name>
    <dbReference type="NCBI Taxonomy" id="67265"/>
    <lineage>
        <taxon>Bacteria</taxon>
        <taxon>Bacillati</taxon>
        <taxon>Actinomycetota</taxon>
        <taxon>Actinomycetes</taxon>
        <taxon>Kitasatosporales</taxon>
        <taxon>Streptomycetaceae</taxon>
        <taxon>Kitasatospora</taxon>
    </lineage>
</organism>
<dbReference type="PROSITE" id="PS50837">
    <property type="entry name" value="NACHT"/>
    <property type="match status" value="1"/>
</dbReference>
<feature type="transmembrane region" description="Helical" evidence="1">
    <location>
        <begin position="645"/>
        <end position="665"/>
    </location>
</feature>
<feature type="transmembrane region" description="Helical" evidence="1">
    <location>
        <begin position="71"/>
        <end position="92"/>
    </location>
</feature>
<feature type="transmembrane region" description="Helical" evidence="1">
    <location>
        <begin position="466"/>
        <end position="488"/>
    </location>
</feature>
<dbReference type="InterPro" id="IPR027417">
    <property type="entry name" value="P-loop_NTPase"/>
</dbReference>
<dbReference type="RefSeq" id="WP_345328181.1">
    <property type="nucleotide sequence ID" value="NZ_BAAAVH010000016.1"/>
</dbReference>
<reference evidence="4" key="1">
    <citation type="journal article" date="2019" name="Int. J. Syst. Evol. Microbiol.">
        <title>The Global Catalogue of Microorganisms (GCM) 10K type strain sequencing project: providing services to taxonomists for standard genome sequencing and annotation.</title>
        <authorList>
            <consortium name="The Broad Institute Genomics Platform"/>
            <consortium name="The Broad Institute Genome Sequencing Center for Infectious Disease"/>
            <person name="Wu L."/>
            <person name="Ma J."/>
        </authorList>
    </citation>
    <scope>NUCLEOTIDE SEQUENCE [LARGE SCALE GENOMIC DNA]</scope>
    <source>
        <strain evidence="4">CGMCC 4.1469</strain>
    </source>
</reference>
<evidence type="ECO:0000313" key="4">
    <source>
        <dbReference type="Proteomes" id="UP001596067"/>
    </source>
</evidence>
<dbReference type="SUPFAM" id="SSF52540">
    <property type="entry name" value="P-loop containing nucleoside triphosphate hydrolases"/>
    <property type="match status" value="1"/>
</dbReference>
<dbReference type="EMBL" id="JBHSOD010000053">
    <property type="protein sequence ID" value="MFC5889244.1"/>
    <property type="molecule type" value="Genomic_DNA"/>
</dbReference>
<protein>
    <submittedName>
        <fullName evidence="3">NACHT domain-containing protein</fullName>
    </submittedName>
</protein>
<keyword evidence="1" id="KW-0812">Transmembrane</keyword>
<dbReference type="InterPro" id="IPR007111">
    <property type="entry name" value="NACHT_NTPase"/>
</dbReference>
<feature type="domain" description="NACHT" evidence="2">
    <location>
        <begin position="190"/>
        <end position="311"/>
    </location>
</feature>
<proteinExistence type="predicted"/>
<accession>A0ABW1F5S5</accession>
<keyword evidence="4" id="KW-1185">Reference proteome</keyword>
<dbReference type="Gene3D" id="3.40.50.300">
    <property type="entry name" value="P-loop containing nucleotide triphosphate hydrolases"/>
    <property type="match status" value="1"/>
</dbReference>
<evidence type="ECO:0000313" key="3">
    <source>
        <dbReference type="EMBL" id="MFC5889244.1"/>
    </source>
</evidence>
<gene>
    <name evidence="3" type="ORF">ACFP0N_30165</name>
</gene>
<name>A0ABW1F5S5_9ACTN</name>
<dbReference type="Proteomes" id="UP001596067">
    <property type="component" value="Unassembled WGS sequence"/>
</dbReference>
<dbReference type="Pfam" id="PF05729">
    <property type="entry name" value="NACHT"/>
    <property type="match status" value="1"/>
</dbReference>
<evidence type="ECO:0000259" key="2">
    <source>
        <dbReference type="PROSITE" id="PS50837"/>
    </source>
</evidence>
<keyword evidence="1" id="KW-1133">Transmembrane helix</keyword>
<feature type="transmembrane region" description="Helical" evidence="1">
    <location>
        <begin position="539"/>
        <end position="572"/>
    </location>
</feature>
<keyword evidence="1" id="KW-0472">Membrane</keyword>
<sequence>MSRPGDEAPPPHVTRLEATARGHARVLQAARDINISIRADLSTLVVTLVVLGALLVLLMPEEQLAGSRSGLLRRIAAASVVAVVSALALRIARRRWRRARLRSSPELRRRLAEQLDEAAERLAHEVRARCEREEAARRLSHPRPLAVHWLASAAHSDHWANVREGRSDEPLDLSGDSRTVAALYARVPSGRLLVLGPAGSGKSVLAHRLVLDLLARRQPGAPVPVILPLASWNPPAQGFAAWAARRLATDHPALAAPSAGGDRLAGELLAAGRLLLVLDGFDEIRPSARSAALTALRRELRPSDRFVVTSRIDEYEVASRDTGSALPGTAALLLQVLPFEEAARYLRHSSGTATVSVWNPVLARLAGPRPDPQARAVRGALSTPLGVALARAAYSDTGRDPAELLDPRRFPDSASIEQHLLDRLVPALYADRPEETQRHLSYFAARMESRGEKELAWWRLGEVSQAVGRTVGAALALGVAVGAVRYLLEPVRVDLWGGGSSELPLWEAGALLALLSVLGLVFAVPAAPRRLRRPTSPAGLLLIVVASLLCGGLAAGLVLGNFLAIPAALFVIAFGPGIPRQETTTTAGAREALRADRRATAASLGLVNIAYGGPWAWQAAGLCGLPVILLAARQRGGYAVEAGDWAVAVGAAVVALVLLGVVLSASSAYTASRIWPWLTSRLPWDVAGLVDVAHRRGVLRQNGAAYRFGHLSLQQRLAAQGGHVPAHRAAAVTARRAGRVLRVAGTTTVGALLFIGASGISTVVEGLPAPPGPRTMPSACALLTGADFQQVLGGDFVQGQFTTHAKCAWSHERDPARGWPSVYLDVEAHGPFLGKSGTQDAKSDFEAAVQYLLDPKPFPGSSRLLHHVVGLGDEAVTKVGNTGVVIVKARADNLIFDLTLAPAATEESFTTEDDTLRNADLAERLLYTALTRLGPPDVPPAH</sequence>
<feature type="transmembrane region" description="Helical" evidence="1">
    <location>
        <begin position="41"/>
        <end position="59"/>
    </location>
</feature>
<feature type="transmembrane region" description="Helical" evidence="1">
    <location>
        <begin position="615"/>
        <end position="633"/>
    </location>
</feature>